<protein>
    <submittedName>
        <fullName evidence="1">Mu-like prophage protein gp29</fullName>
    </submittedName>
</protein>
<gene>
    <name evidence="1" type="ORF">SAMN04488516_11722</name>
</gene>
<name>A0A1H0GAB5_9BACT</name>
<dbReference type="EMBL" id="FNIN01000017">
    <property type="protein sequence ID" value="SDO03778.1"/>
    <property type="molecule type" value="Genomic_DNA"/>
</dbReference>
<sequence length="485" mass="55847">MKKGIYLPNGEFIAFQDDSLTDVLFTRSRSMDFQTVMGLLPNPDPVLKKKSIDISVYKDLLIDSRVGGCVRSRKAGILKLEWFLDGGTSRARKEISAYFKDLDIYRIMSEMLDGVLFGYKPLEIIWDRGKFILPKDIIGLPQRWFGFDEDGKIRFLSKDAPMQGEEVPEKKLLLVTSEASYENPYGKPLLSEVFWPVTFKRGGYKFWITFLEKYGLPYLIGKVPVGTSDDKKNELLSSLSKMVMDAVAVIEENSSIDILSTQGKGNSSLFSEFLKELNAEISISILGQNLTTEVREGSRAAAQVHQTVREDLIIADKMLIKKAFNTLIKWICELNFNSEPPEFKFIEEDDPQTEWAERDDILSKQITFTKKYYQKRYHLEDDDFEVKQEIGFKEHTFSEQKFTPEQQVIEDLIGRALEDLDLSDHKDFIVNAVKKANSFSEIEMTLAEIVKDVPTEKFEELLKRCLIASDLWGRYSVKKNWNLQK</sequence>
<reference evidence="1 2" key="1">
    <citation type="submission" date="2016-10" db="EMBL/GenBank/DDBJ databases">
        <authorList>
            <person name="de Groot N.N."/>
        </authorList>
    </citation>
    <scope>NUCLEOTIDE SEQUENCE [LARGE SCALE GENOMIC DNA]</scope>
    <source>
        <strain evidence="1 2">DSM 15269</strain>
    </source>
</reference>
<dbReference type="OrthoDB" id="9797300at2"/>
<dbReference type="AlphaFoldDB" id="A0A1H0GAB5"/>
<evidence type="ECO:0000313" key="1">
    <source>
        <dbReference type="EMBL" id="SDO03778.1"/>
    </source>
</evidence>
<evidence type="ECO:0000313" key="2">
    <source>
        <dbReference type="Proteomes" id="UP000199602"/>
    </source>
</evidence>
<dbReference type="STRING" id="206665.SAMN04488516_11722"/>
<proteinExistence type="predicted"/>
<keyword evidence="2" id="KW-1185">Reference proteome</keyword>
<dbReference type="Pfam" id="PF06074">
    <property type="entry name" value="Portal_Mu"/>
    <property type="match status" value="1"/>
</dbReference>
<accession>A0A1H0GAB5</accession>
<dbReference type="Proteomes" id="UP000199602">
    <property type="component" value="Unassembled WGS sequence"/>
</dbReference>
<dbReference type="InterPro" id="IPR009279">
    <property type="entry name" value="Portal_Mu"/>
</dbReference>
<organism evidence="1 2">
    <name type="scientific">Desulfonauticus submarinus</name>
    <dbReference type="NCBI Taxonomy" id="206665"/>
    <lineage>
        <taxon>Bacteria</taxon>
        <taxon>Pseudomonadati</taxon>
        <taxon>Thermodesulfobacteriota</taxon>
        <taxon>Desulfovibrionia</taxon>
        <taxon>Desulfovibrionales</taxon>
        <taxon>Desulfonauticaceae</taxon>
        <taxon>Desulfonauticus</taxon>
    </lineage>
</organism>
<dbReference type="RefSeq" id="WP_092066556.1">
    <property type="nucleotide sequence ID" value="NZ_FNIN01000017.1"/>
</dbReference>